<accession>A0A813YG37</accession>
<dbReference type="EMBL" id="CAJOBC010001288">
    <property type="protein sequence ID" value="CAF3669457.1"/>
    <property type="molecule type" value="Genomic_DNA"/>
</dbReference>
<dbReference type="Proteomes" id="UP000677228">
    <property type="component" value="Unassembled WGS sequence"/>
</dbReference>
<evidence type="ECO:0000313" key="6">
    <source>
        <dbReference type="Proteomes" id="UP000663829"/>
    </source>
</evidence>
<evidence type="ECO:0000313" key="3">
    <source>
        <dbReference type="EMBL" id="CAF0883772.1"/>
    </source>
</evidence>
<dbReference type="Proteomes" id="UP000682733">
    <property type="component" value="Unassembled WGS sequence"/>
</dbReference>
<organism evidence="3 6">
    <name type="scientific">Didymodactylos carnosus</name>
    <dbReference type="NCBI Taxonomy" id="1234261"/>
    <lineage>
        <taxon>Eukaryota</taxon>
        <taxon>Metazoa</taxon>
        <taxon>Spiralia</taxon>
        <taxon>Gnathifera</taxon>
        <taxon>Rotifera</taxon>
        <taxon>Eurotatoria</taxon>
        <taxon>Bdelloidea</taxon>
        <taxon>Philodinida</taxon>
        <taxon>Philodinidae</taxon>
        <taxon>Didymodactylos</taxon>
    </lineage>
</organism>
<proteinExistence type="predicted"/>
<reference evidence="3" key="1">
    <citation type="submission" date="2021-02" db="EMBL/GenBank/DDBJ databases">
        <authorList>
            <person name="Nowell W R."/>
        </authorList>
    </citation>
    <scope>NUCLEOTIDE SEQUENCE</scope>
</reference>
<evidence type="ECO:0000313" key="5">
    <source>
        <dbReference type="EMBL" id="CAF3669457.1"/>
    </source>
</evidence>
<dbReference type="AlphaFoldDB" id="A0A813YG37"/>
<evidence type="ECO:0000256" key="1">
    <source>
        <dbReference type="SAM" id="MobiDB-lite"/>
    </source>
</evidence>
<sequence>MPTGRDRDWDWRKEFFGIGTGFQSYGTGLGSGRKAQSRRALHKRLSAIQFKFYCFEMYINNTVQKYIILIIIMAQQNDSSDNKQAVTPETLATAIKLAALSKQHEQKVTPEILAAALKLAAKPSTEDHSKSAVNNQEKESDQHVTPESLATAMKFASKVSTSPSNDQENAEITGALAAALRATTKFTGEEQESITPETLASAIKFAAKLKESE</sequence>
<dbReference type="EMBL" id="CAJOBA010001025">
    <property type="protein sequence ID" value="CAF3571484.1"/>
    <property type="molecule type" value="Genomic_DNA"/>
</dbReference>
<keyword evidence="6" id="KW-1185">Reference proteome</keyword>
<feature type="region of interest" description="Disordered" evidence="1">
    <location>
        <begin position="124"/>
        <end position="145"/>
    </location>
</feature>
<dbReference type="OrthoDB" id="10026327at2759"/>
<dbReference type="Proteomes" id="UP000663829">
    <property type="component" value="Unassembled WGS sequence"/>
</dbReference>
<evidence type="ECO:0000313" key="2">
    <source>
        <dbReference type="EMBL" id="CAF0789036.1"/>
    </source>
</evidence>
<dbReference type="Proteomes" id="UP000681722">
    <property type="component" value="Unassembled WGS sequence"/>
</dbReference>
<evidence type="ECO:0000313" key="4">
    <source>
        <dbReference type="EMBL" id="CAF3571484.1"/>
    </source>
</evidence>
<comment type="caution">
    <text evidence="3">The sequence shown here is derived from an EMBL/GenBank/DDBJ whole genome shotgun (WGS) entry which is preliminary data.</text>
</comment>
<gene>
    <name evidence="3" type="ORF">GPM918_LOCUS7751</name>
    <name evidence="2" type="ORF">OVA965_LOCUS4035</name>
    <name evidence="5" type="ORF">SRO942_LOCUS7751</name>
    <name evidence="4" type="ORF">TMI583_LOCUS4033</name>
</gene>
<dbReference type="EMBL" id="CAJNOK010001025">
    <property type="protein sequence ID" value="CAF0789036.1"/>
    <property type="molecule type" value="Genomic_DNA"/>
</dbReference>
<feature type="compositionally biased region" description="Basic and acidic residues" evidence="1">
    <location>
        <begin position="124"/>
        <end position="144"/>
    </location>
</feature>
<dbReference type="EMBL" id="CAJNOQ010001288">
    <property type="protein sequence ID" value="CAF0883772.1"/>
    <property type="molecule type" value="Genomic_DNA"/>
</dbReference>
<name>A0A813YG37_9BILA</name>
<protein>
    <submittedName>
        <fullName evidence="3">Uncharacterized protein</fullName>
    </submittedName>
</protein>